<sequence length="358" mass="38223">MADTSRSLSLPFIMPNQAQKHVTHNEALQILDTLTQLGVVADDQTAPPATPADGVRYIVGDTGTGDWAGHDGEVALFDQGSWRFFVPRAGWRAWVSGRDALVVHDGTDWIDLDSDELQDIEALGLGMTTLPGTPFSAKINAALWTALYQADGGTGSMISTFNKENSGDDLGFVFQKDFQTRALLGLFGSDNLRLAASPDGSTFFDGLWIGVGNGIVDLPNLPRFKATTDFDNYCAADTWITIGINSTEYNGQNAFDAATSAFTAPVDGTYQFGASLTFRENTSSQVTMSARLITNGTDEITGSAGEITGPHISDRTTLALNGMVVLDAGDTVELQGQISGQDGYFMADRTAFWGSKIG</sequence>
<dbReference type="RefSeq" id="WP_169638902.1">
    <property type="nucleotide sequence ID" value="NZ_CP048788.1"/>
</dbReference>
<evidence type="ECO:0000313" key="3">
    <source>
        <dbReference type="Proteomes" id="UP000503308"/>
    </source>
</evidence>
<dbReference type="Proteomes" id="UP000503308">
    <property type="component" value="Chromosome"/>
</dbReference>
<evidence type="ECO:0000313" key="2">
    <source>
        <dbReference type="EMBL" id="QJF49678.1"/>
    </source>
</evidence>
<dbReference type="SUPFAM" id="SSF49842">
    <property type="entry name" value="TNF-like"/>
    <property type="match status" value="1"/>
</dbReference>
<dbReference type="InterPro" id="IPR008983">
    <property type="entry name" value="Tumour_necrosis_fac-like_dom"/>
</dbReference>
<accession>A0A858SPB2</accession>
<reference evidence="2 3" key="1">
    <citation type="submission" date="2020-02" db="EMBL/GenBank/DDBJ databases">
        <title>Genome sequence of Roseobacter ponti.</title>
        <authorList>
            <person name="Hollensteiner J."/>
            <person name="Schneider D."/>
            <person name="Poehlein A."/>
            <person name="Daniel R."/>
        </authorList>
    </citation>
    <scope>NUCLEOTIDE SEQUENCE [LARGE SCALE GENOMIC DNA]</scope>
    <source>
        <strain evidence="2 3">DSM 106830</strain>
    </source>
</reference>
<protein>
    <submittedName>
        <fullName evidence="2">DUF2793 domain-containing protein</fullName>
    </submittedName>
</protein>
<keyword evidence="3" id="KW-1185">Reference proteome</keyword>
<gene>
    <name evidence="2" type="ORF">G3256_00120</name>
</gene>
<dbReference type="InterPro" id="IPR001073">
    <property type="entry name" value="C1q_dom"/>
</dbReference>
<dbReference type="Pfam" id="PF00386">
    <property type="entry name" value="C1q"/>
    <property type="match status" value="1"/>
</dbReference>
<feature type="domain" description="C1q" evidence="1">
    <location>
        <begin position="219"/>
        <end position="358"/>
    </location>
</feature>
<dbReference type="AlphaFoldDB" id="A0A858SPB2"/>
<dbReference type="Gene3D" id="2.60.120.40">
    <property type="match status" value="1"/>
</dbReference>
<dbReference type="KEGG" id="rpon:G3256_00120"/>
<dbReference type="PROSITE" id="PS50871">
    <property type="entry name" value="C1Q"/>
    <property type="match status" value="1"/>
</dbReference>
<dbReference type="EMBL" id="CP048788">
    <property type="protein sequence ID" value="QJF49678.1"/>
    <property type="molecule type" value="Genomic_DNA"/>
</dbReference>
<dbReference type="InterPro" id="IPR021251">
    <property type="entry name" value="DUF2793"/>
</dbReference>
<organism evidence="2 3">
    <name type="scientific">Roseobacter ponti</name>
    <dbReference type="NCBI Taxonomy" id="1891787"/>
    <lineage>
        <taxon>Bacteria</taxon>
        <taxon>Pseudomonadati</taxon>
        <taxon>Pseudomonadota</taxon>
        <taxon>Alphaproteobacteria</taxon>
        <taxon>Rhodobacterales</taxon>
        <taxon>Roseobacteraceae</taxon>
        <taxon>Roseobacter</taxon>
    </lineage>
</organism>
<proteinExistence type="predicted"/>
<name>A0A858SPB2_9RHOB</name>
<dbReference type="Pfam" id="PF10983">
    <property type="entry name" value="DUF2793"/>
    <property type="match status" value="1"/>
</dbReference>
<evidence type="ECO:0000259" key="1">
    <source>
        <dbReference type="PROSITE" id="PS50871"/>
    </source>
</evidence>